<name>A0ACC2UXR1_9TREE</name>
<keyword evidence="2" id="KW-1185">Reference proteome</keyword>
<protein>
    <submittedName>
        <fullName evidence="1">Uncharacterized protein</fullName>
    </submittedName>
</protein>
<dbReference type="Proteomes" id="UP001241377">
    <property type="component" value="Unassembled WGS sequence"/>
</dbReference>
<gene>
    <name evidence="1" type="ORF">QFC19_009003</name>
</gene>
<dbReference type="EMBL" id="JASBWR010000146">
    <property type="protein sequence ID" value="KAJ9091633.1"/>
    <property type="molecule type" value="Genomic_DNA"/>
</dbReference>
<proteinExistence type="predicted"/>
<accession>A0ACC2UXR1</accession>
<reference evidence="1" key="1">
    <citation type="submission" date="2023-04" db="EMBL/GenBank/DDBJ databases">
        <title>Draft Genome sequencing of Naganishia species isolated from polar environments using Oxford Nanopore Technology.</title>
        <authorList>
            <person name="Leo P."/>
            <person name="Venkateswaran K."/>
        </authorList>
    </citation>
    <scope>NUCLEOTIDE SEQUENCE</scope>
    <source>
        <strain evidence="1">MNA-CCFEE 5261</strain>
    </source>
</reference>
<sequence length="612" mass="67570">MPPRLRGRSFGQNTASGGAPPLTPSAGGLYRIRTPLEHVDGIVVYDDDHHPHDDSPDPPPAAQRTEWPFGAPLHEEDEDQGTDHAVTRRNTQSVSDVTIAARTDSMGEGALADKAQEAPSVDQENQVRQRQGWSGGRNDAEERERIRRIEKQGKEGRAQVAINEKTAEQGGAIDPRTRKWKDDIVTYDTVDDPTNPKNWPYFRKVMITMLFGTTTMCSTFASSVFSSASPYIQEEFGVGRQVVVLGISLFIAGYILGPLLWSSLSEQYGRKGTILVPVFIFMCFTAATATAKDLQTIFITRFFGGVFASSPVTIVGGGLSDLFDQKERGAAVVFYSLMVVGGPCLGPLVGASVSQSYLGWRWTMYLTVILTGFVLVVDIFVLPETFSPAILTRKAQRLRLETRRWALHSRHEERNTEFSYFIEQYFTLPLRMIATEPMVTCITLYNSFAYGILYMLFGAIPIVYEENRGWSPVAGTLPFLSVLVGCFIAAGINVTYSNTIFRRALENSPDGKAKPEMRLPPMMVGSVTFPIGFFIVGWTSDPSIHWFPSVLGFAFIGMSFLLIFQAGLNYLIDSYTSKAASAVAANTFLRSIFAAGLPFAAAPLFHNLGINW</sequence>
<evidence type="ECO:0000313" key="2">
    <source>
        <dbReference type="Proteomes" id="UP001241377"/>
    </source>
</evidence>
<comment type="caution">
    <text evidence="1">The sequence shown here is derived from an EMBL/GenBank/DDBJ whole genome shotgun (WGS) entry which is preliminary data.</text>
</comment>
<evidence type="ECO:0000313" key="1">
    <source>
        <dbReference type="EMBL" id="KAJ9091633.1"/>
    </source>
</evidence>
<organism evidence="1 2">
    <name type="scientific">Naganishia cerealis</name>
    <dbReference type="NCBI Taxonomy" id="610337"/>
    <lineage>
        <taxon>Eukaryota</taxon>
        <taxon>Fungi</taxon>
        <taxon>Dikarya</taxon>
        <taxon>Basidiomycota</taxon>
        <taxon>Agaricomycotina</taxon>
        <taxon>Tremellomycetes</taxon>
        <taxon>Filobasidiales</taxon>
        <taxon>Filobasidiaceae</taxon>
        <taxon>Naganishia</taxon>
    </lineage>
</organism>